<dbReference type="AlphaFoldDB" id="A0A074RH33"/>
<evidence type="ECO:0000313" key="2">
    <source>
        <dbReference type="Proteomes" id="UP000027456"/>
    </source>
</evidence>
<dbReference type="OrthoDB" id="3269726at2759"/>
<dbReference type="Proteomes" id="UP000027456">
    <property type="component" value="Unassembled WGS sequence"/>
</dbReference>
<sequence>MPKLKSPFTLLPSAPPPGSSHYISNAVIIAKRVALGLEAPLRIKDLPWEPGNPFYDWYRWHSSALLVRIQLRKEQKAPFFHEYIAFELDDKRYFRIDRRQLPNEESPMDCTSEKGVEAYDTIEEITSLDDSMYNPSDCLVEVYFTTSPSPCLGLILDACSAISHDKRARVYTVQRYNCYFYAQTILLCICTADNLRVYRTSLNLWDTWTEIRPDLQPYFPSVHVLVEKPKYSYQDGLPVHADPPTRASYFSIRWPWRKTSRDENGGHRPREMQEANLKEIKTYLLAMIRTHSLRAEQYKFILGCSAEGVERDITEKMNYIWDRHSARSGIGFGLNHFVSNAIENMNYLPGL</sequence>
<organism evidence="1 2">
    <name type="scientific">Rhizoctonia solani 123E</name>
    <dbReference type="NCBI Taxonomy" id="1423351"/>
    <lineage>
        <taxon>Eukaryota</taxon>
        <taxon>Fungi</taxon>
        <taxon>Dikarya</taxon>
        <taxon>Basidiomycota</taxon>
        <taxon>Agaricomycotina</taxon>
        <taxon>Agaricomycetes</taxon>
        <taxon>Cantharellales</taxon>
        <taxon>Ceratobasidiaceae</taxon>
        <taxon>Rhizoctonia</taxon>
    </lineage>
</organism>
<gene>
    <name evidence="1" type="ORF">V565_199450</name>
</gene>
<dbReference type="EMBL" id="AZST01001108">
    <property type="protein sequence ID" value="KEP46426.1"/>
    <property type="molecule type" value="Genomic_DNA"/>
</dbReference>
<keyword evidence="2" id="KW-1185">Reference proteome</keyword>
<dbReference type="STRING" id="1423351.A0A074RH33"/>
<reference evidence="1 2" key="1">
    <citation type="submission" date="2013-12" db="EMBL/GenBank/DDBJ databases">
        <authorList>
            <person name="Cubeta M."/>
            <person name="Pakala S."/>
            <person name="Fedorova N."/>
            <person name="Thomas E."/>
            <person name="Dean R."/>
            <person name="Jabaji S."/>
            <person name="Neate S."/>
            <person name="Toda T."/>
            <person name="Tavantzis S."/>
            <person name="Vilgalys R."/>
            <person name="Bharathan N."/>
            <person name="Pakala S."/>
            <person name="Losada L.S."/>
            <person name="Zafar N."/>
            <person name="Nierman W."/>
        </authorList>
    </citation>
    <scope>NUCLEOTIDE SEQUENCE [LARGE SCALE GENOMIC DNA]</scope>
    <source>
        <strain evidence="1 2">123E</strain>
    </source>
</reference>
<protein>
    <submittedName>
        <fullName evidence="1">Uncharacterized protein</fullName>
    </submittedName>
</protein>
<dbReference type="HOGENOM" id="CLU_037884_0_0_1"/>
<name>A0A074RH33_9AGAM</name>
<comment type="caution">
    <text evidence="1">The sequence shown here is derived from an EMBL/GenBank/DDBJ whole genome shotgun (WGS) entry which is preliminary data.</text>
</comment>
<proteinExistence type="predicted"/>
<evidence type="ECO:0000313" key="1">
    <source>
        <dbReference type="EMBL" id="KEP46426.1"/>
    </source>
</evidence>
<accession>A0A074RH33</accession>